<name>A0A381VC01_9ZZZZ</name>
<evidence type="ECO:0008006" key="3">
    <source>
        <dbReference type="Google" id="ProtNLM"/>
    </source>
</evidence>
<dbReference type="EMBL" id="UINC01008363">
    <property type="protein sequence ID" value="SVA37654.1"/>
    <property type="molecule type" value="Genomic_DNA"/>
</dbReference>
<protein>
    <recommendedName>
        <fullName evidence="3">DUF805 domain-containing protein</fullName>
    </recommendedName>
</protein>
<keyword evidence="1" id="KW-1133">Transmembrane helix</keyword>
<sequence>MPLIIIDTVLFSSLPFNPLTTLFWIVMLCPTISINVRRLHDQNKRWWWLLLWLVPVVGWAAMIKIYCNPTSAY</sequence>
<keyword evidence="1" id="KW-0812">Transmembrane</keyword>
<reference evidence="2" key="1">
    <citation type="submission" date="2018-05" db="EMBL/GenBank/DDBJ databases">
        <authorList>
            <person name="Lanie J.A."/>
            <person name="Ng W.-L."/>
            <person name="Kazmierczak K.M."/>
            <person name="Andrzejewski T.M."/>
            <person name="Davidsen T.M."/>
            <person name="Wayne K.J."/>
            <person name="Tettelin H."/>
            <person name="Glass J.I."/>
            <person name="Rusch D."/>
            <person name="Podicherti R."/>
            <person name="Tsui H.-C.T."/>
            <person name="Winkler M.E."/>
        </authorList>
    </citation>
    <scope>NUCLEOTIDE SEQUENCE</scope>
</reference>
<dbReference type="Pfam" id="PF05656">
    <property type="entry name" value="DUF805"/>
    <property type="match status" value="1"/>
</dbReference>
<evidence type="ECO:0000256" key="1">
    <source>
        <dbReference type="SAM" id="Phobius"/>
    </source>
</evidence>
<proteinExistence type="predicted"/>
<dbReference type="AlphaFoldDB" id="A0A381VC01"/>
<dbReference type="GO" id="GO:0016020">
    <property type="term" value="C:membrane"/>
    <property type="evidence" value="ECO:0007669"/>
    <property type="project" value="InterPro"/>
</dbReference>
<organism evidence="2">
    <name type="scientific">marine metagenome</name>
    <dbReference type="NCBI Taxonomy" id="408172"/>
    <lineage>
        <taxon>unclassified sequences</taxon>
        <taxon>metagenomes</taxon>
        <taxon>ecological metagenomes</taxon>
    </lineage>
</organism>
<dbReference type="InterPro" id="IPR008523">
    <property type="entry name" value="DUF805"/>
</dbReference>
<keyword evidence="1" id="KW-0472">Membrane</keyword>
<feature type="transmembrane region" description="Helical" evidence="1">
    <location>
        <begin position="46"/>
        <end position="66"/>
    </location>
</feature>
<gene>
    <name evidence="2" type="ORF">METZ01_LOCUS90508</name>
</gene>
<accession>A0A381VC01</accession>
<evidence type="ECO:0000313" key="2">
    <source>
        <dbReference type="EMBL" id="SVA37654.1"/>
    </source>
</evidence>